<dbReference type="Pfam" id="PF00072">
    <property type="entry name" value="Response_reg"/>
    <property type="match status" value="1"/>
</dbReference>
<proteinExistence type="predicted"/>
<dbReference type="OrthoDB" id="582170at2"/>
<protein>
    <recommendedName>
        <fullName evidence="4">Response regulatory domain-containing protein</fullName>
    </recommendedName>
</protein>
<dbReference type="Gene3D" id="3.40.50.2300">
    <property type="match status" value="1"/>
</dbReference>
<dbReference type="EMBL" id="NHRY01000144">
    <property type="protein sequence ID" value="PPQ33498.1"/>
    <property type="molecule type" value="Genomic_DNA"/>
</dbReference>
<evidence type="ECO:0000313" key="5">
    <source>
        <dbReference type="EMBL" id="PPQ33498.1"/>
    </source>
</evidence>
<dbReference type="GO" id="GO:0000160">
    <property type="term" value="P:phosphorelay signal transduction system"/>
    <property type="evidence" value="ECO:0007669"/>
    <property type="project" value="UniProtKB-KW"/>
</dbReference>
<evidence type="ECO:0000313" key="6">
    <source>
        <dbReference type="Proteomes" id="UP000239724"/>
    </source>
</evidence>
<evidence type="ECO:0000256" key="1">
    <source>
        <dbReference type="ARBA" id="ARBA00022553"/>
    </source>
</evidence>
<accession>A0A2S6NFT8</accession>
<comment type="caution">
    <text evidence="5">The sequence shown here is derived from an EMBL/GenBank/DDBJ whole genome shotgun (WGS) entry which is preliminary data.</text>
</comment>
<name>A0A2S6NFT8_RHOGL</name>
<keyword evidence="1 3" id="KW-0597">Phosphoprotein</keyword>
<reference evidence="5 6" key="1">
    <citation type="journal article" date="2018" name="Arch. Microbiol.">
        <title>New insights into the metabolic potential of the phototrophic purple bacterium Rhodopila globiformis DSM 161(T) from its draft genome sequence and evidence for a vanadium-dependent nitrogenase.</title>
        <authorList>
            <person name="Imhoff J.F."/>
            <person name="Rahn T."/>
            <person name="Kunzel S."/>
            <person name="Neulinger S.C."/>
        </authorList>
    </citation>
    <scope>NUCLEOTIDE SEQUENCE [LARGE SCALE GENOMIC DNA]</scope>
    <source>
        <strain evidence="5 6">DSM 161</strain>
    </source>
</reference>
<feature type="modified residue" description="4-aspartylphosphate" evidence="3">
    <location>
        <position position="55"/>
    </location>
</feature>
<dbReference type="SMART" id="SM00448">
    <property type="entry name" value="REC"/>
    <property type="match status" value="1"/>
</dbReference>
<sequence length="133" mass="13929">MTALSVLVVEDDAMLATSLTEMLEDMGYNVCAIAATEDGAVSEAARCKPGLLIVDEQLREGSGASAVARILRAGSIPCIFMSGARRDPTRPGAIMLQKPFHGKDLARAIRHVVGSADTPATLTPAPAYRVPHG</sequence>
<keyword evidence="6" id="KW-1185">Reference proteome</keyword>
<evidence type="ECO:0000259" key="4">
    <source>
        <dbReference type="PROSITE" id="PS50110"/>
    </source>
</evidence>
<dbReference type="InterPro" id="IPR050595">
    <property type="entry name" value="Bact_response_regulator"/>
</dbReference>
<dbReference type="SUPFAM" id="SSF52172">
    <property type="entry name" value="CheY-like"/>
    <property type="match status" value="1"/>
</dbReference>
<dbReference type="Proteomes" id="UP000239724">
    <property type="component" value="Unassembled WGS sequence"/>
</dbReference>
<gene>
    <name evidence="5" type="ORF">CCS01_14195</name>
</gene>
<feature type="domain" description="Response regulatory" evidence="4">
    <location>
        <begin position="5"/>
        <end position="113"/>
    </location>
</feature>
<dbReference type="PANTHER" id="PTHR44591">
    <property type="entry name" value="STRESS RESPONSE REGULATOR PROTEIN 1"/>
    <property type="match status" value="1"/>
</dbReference>
<dbReference type="PROSITE" id="PS50110">
    <property type="entry name" value="RESPONSE_REGULATORY"/>
    <property type="match status" value="1"/>
</dbReference>
<dbReference type="InterPro" id="IPR011006">
    <property type="entry name" value="CheY-like_superfamily"/>
</dbReference>
<keyword evidence="2" id="KW-0902">Two-component regulatory system</keyword>
<evidence type="ECO:0000256" key="2">
    <source>
        <dbReference type="ARBA" id="ARBA00023012"/>
    </source>
</evidence>
<dbReference type="InterPro" id="IPR001789">
    <property type="entry name" value="Sig_transdc_resp-reg_receiver"/>
</dbReference>
<dbReference type="PANTHER" id="PTHR44591:SF14">
    <property type="entry name" value="PROTEIN PILG"/>
    <property type="match status" value="1"/>
</dbReference>
<evidence type="ECO:0000256" key="3">
    <source>
        <dbReference type="PROSITE-ProRule" id="PRU00169"/>
    </source>
</evidence>
<organism evidence="5 6">
    <name type="scientific">Rhodopila globiformis</name>
    <name type="common">Rhodopseudomonas globiformis</name>
    <dbReference type="NCBI Taxonomy" id="1071"/>
    <lineage>
        <taxon>Bacteria</taxon>
        <taxon>Pseudomonadati</taxon>
        <taxon>Pseudomonadota</taxon>
        <taxon>Alphaproteobacteria</taxon>
        <taxon>Acetobacterales</taxon>
        <taxon>Acetobacteraceae</taxon>
        <taxon>Rhodopila</taxon>
    </lineage>
</organism>
<dbReference type="AlphaFoldDB" id="A0A2S6NFT8"/>